<evidence type="ECO:0000313" key="8">
    <source>
        <dbReference type="Proteomes" id="UP000002588"/>
    </source>
</evidence>
<dbReference type="GO" id="GO:0006355">
    <property type="term" value="P:regulation of DNA-templated transcription"/>
    <property type="evidence" value="ECO:0007669"/>
    <property type="project" value="InterPro"/>
</dbReference>
<dbReference type="Pfam" id="PF00989">
    <property type="entry name" value="PAS"/>
    <property type="match status" value="1"/>
</dbReference>
<dbReference type="SMART" id="SM00091">
    <property type="entry name" value="PAS"/>
    <property type="match status" value="2"/>
</dbReference>
<dbReference type="InterPro" id="IPR029016">
    <property type="entry name" value="GAF-like_dom_sf"/>
</dbReference>
<feature type="domain" description="EAL" evidence="5">
    <location>
        <begin position="741"/>
        <end position="995"/>
    </location>
</feature>
<evidence type="ECO:0000259" key="6">
    <source>
        <dbReference type="PROSITE" id="PS50887"/>
    </source>
</evidence>
<dbReference type="CDD" id="cd00130">
    <property type="entry name" value="PAS"/>
    <property type="match status" value="1"/>
</dbReference>
<evidence type="ECO:0000256" key="2">
    <source>
        <dbReference type="SAM" id="SignalP"/>
    </source>
</evidence>
<dbReference type="Proteomes" id="UP000002588">
    <property type="component" value="Chromosome"/>
</dbReference>
<feature type="domain" description="PAC" evidence="4">
    <location>
        <begin position="516"/>
        <end position="568"/>
    </location>
</feature>
<dbReference type="SMART" id="SM00086">
    <property type="entry name" value="PAC"/>
    <property type="match status" value="2"/>
</dbReference>
<reference evidence="7 8" key="1">
    <citation type="journal article" date="2006" name="Nat. Biotechnol.">
        <title>Complete genome of the mutualistic, N2-fixing grass endophyte Azoarcus sp. strain BH72.</title>
        <authorList>
            <person name="Krause A."/>
            <person name="Ramakumar A."/>
            <person name="Bartels D."/>
            <person name="Battistoni F."/>
            <person name="Bekel T."/>
            <person name="Boch J."/>
            <person name="Boehm M."/>
            <person name="Friedrich F."/>
            <person name="Hurek T."/>
            <person name="Krause L."/>
            <person name="Linke B."/>
            <person name="McHardy A.C."/>
            <person name="Sarkar A."/>
            <person name="Schneiker S."/>
            <person name="Syed A.A."/>
            <person name="Thauer R."/>
            <person name="Vorhoelter F.-J."/>
            <person name="Weidner S."/>
            <person name="Puehler A."/>
            <person name="Reinhold-Hurek B."/>
            <person name="Kaiser O."/>
            <person name="Goesmann A."/>
        </authorList>
    </citation>
    <scope>NUCLEOTIDE SEQUENCE [LARGE SCALE GENOMIC DNA]</scope>
    <source>
        <strain evidence="7 8">BH72</strain>
    </source>
</reference>
<dbReference type="SUPFAM" id="SSF55785">
    <property type="entry name" value="PYP-like sensor domain (PAS domain)"/>
    <property type="match status" value="2"/>
</dbReference>
<dbReference type="InterPro" id="IPR035965">
    <property type="entry name" value="PAS-like_dom_sf"/>
</dbReference>
<dbReference type="SUPFAM" id="SSF55781">
    <property type="entry name" value="GAF domain-like"/>
    <property type="match status" value="1"/>
</dbReference>
<dbReference type="FunFam" id="3.30.70.270:FF:000001">
    <property type="entry name" value="Diguanylate cyclase domain protein"/>
    <property type="match status" value="1"/>
</dbReference>
<dbReference type="PROSITE" id="PS50887">
    <property type="entry name" value="GGDEF"/>
    <property type="match status" value="1"/>
</dbReference>
<feature type="chain" id="PRO_5002635392" evidence="2">
    <location>
        <begin position="46"/>
        <end position="1006"/>
    </location>
</feature>
<dbReference type="PIRSF" id="PIRSF005925">
    <property type="entry name" value="Dos"/>
    <property type="match status" value="1"/>
</dbReference>
<dbReference type="SMART" id="SM00052">
    <property type="entry name" value="EAL"/>
    <property type="match status" value="1"/>
</dbReference>
<dbReference type="RefSeq" id="WP_011766786.1">
    <property type="nucleotide sequence ID" value="NC_008702.1"/>
</dbReference>
<dbReference type="CDD" id="cd01949">
    <property type="entry name" value="GGDEF"/>
    <property type="match status" value="1"/>
</dbReference>
<keyword evidence="8" id="KW-1185">Reference proteome</keyword>
<dbReference type="InterPro" id="IPR043128">
    <property type="entry name" value="Rev_trsase/Diguanyl_cyclase"/>
</dbReference>
<dbReference type="InterPro" id="IPR012226">
    <property type="entry name" value="Diguanyl_cyclase/Pdiesterase"/>
</dbReference>
<accession>A1KA22</accession>
<dbReference type="NCBIfam" id="TIGR00254">
    <property type="entry name" value="GGDEF"/>
    <property type="match status" value="1"/>
</dbReference>
<dbReference type="AlphaFoldDB" id="A1KA22"/>
<protein>
    <submittedName>
        <fullName evidence="7">GGDEF/EAL/PAS/PAC/GAF-domain containing protein</fullName>
    </submittedName>
</protein>
<dbReference type="Gene3D" id="3.30.450.40">
    <property type="match status" value="1"/>
</dbReference>
<evidence type="ECO:0000259" key="5">
    <source>
        <dbReference type="PROSITE" id="PS50883"/>
    </source>
</evidence>
<evidence type="ECO:0000313" key="7">
    <source>
        <dbReference type="EMBL" id="CAL95678.1"/>
    </source>
</evidence>
<dbReference type="SUPFAM" id="SSF141868">
    <property type="entry name" value="EAL domain-like"/>
    <property type="match status" value="1"/>
</dbReference>
<dbReference type="InterPro" id="IPR035919">
    <property type="entry name" value="EAL_sf"/>
</dbReference>
<dbReference type="eggNOG" id="COG5001">
    <property type="taxonomic scope" value="Bacteria"/>
</dbReference>
<name>A1KA22_AZOSB</name>
<dbReference type="InterPro" id="IPR013656">
    <property type="entry name" value="PAS_4"/>
</dbReference>
<dbReference type="InterPro" id="IPR001610">
    <property type="entry name" value="PAC"/>
</dbReference>
<evidence type="ECO:0000259" key="4">
    <source>
        <dbReference type="PROSITE" id="PS50113"/>
    </source>
</evidence>
<dbReference type="SMART" id="SM00065">
    <property type="entry name" value="GAF"/>
    <property type="match status" value="1"/>
</dbReference>
<comment type="catalytic activity">
    <reaction evidence="1">
        <text>3',3'-c-di-GMP + H2O = 5'-phosphoguanylyl(3'-&gt;5')guanosine + H(+)</text>
        <dbReference type="Rhea" id="RHEA:24902"/>
        <dbReference type="ChEBI" id="CHEBI:15377"/>
        <dbReference type="ChEBI" id="CHEBI:15378"/>
        <dbReference type="ChEBI" id="CHEBI:58754"/>
        <dbReference type="ChEBI" id="CHEBI:58805"/>
        <dbReference type="EC" id="3.1.4.52"/>
    </reaction>
    <physiologicalReaction direction="left-to-right" evidence="1">
        <dbReference type="Rhea" id="RHEA:24903"/>
    </physiologicalReaction>
</comment>
<dbReference type="STRING" id="62928.azo3061"/>
<dbReference type="HOGENOM" id="CLU_000445_70_34_4"/>
<dbReference type="InterPro" id="IPR000700">
    <property type="entry name" value="PAS-assoc_C"/>
</dbReference>
<dbReference type="GO" id="GO:0071111">
    <property type="term" value="F:cyclic-guanylate-specific phosphodiesterase activity"/>
    <property type="evidence" value="ECO:0007669"/>
    <property type="project" value="UniProtKB-EC"/>
</dbReference>
<dbReference type="Pfam" id="PF00990">
    <property type="entry name" value="GGDEF"/>
    <property type="match status" value="1"/>
</dbReference>
<dbReference type="NCBIfam" id="TIGR00229">
    <property type="entry name" value="sensory_box"/>
    <property type="match status" value="1"/>
</dbReference>
<dbReference type="FunFam" id="3.20.20.450:FF:000001">
    <property type="entry name" value="Cyclic di-GMP phosphodiesterase yahA"/>
    <property type="match status" value="1"/>
</dbReference>
<gene>
    <name evidence="7" type="ordered locus">azo3061</name>
</gene>
<keyword evidence="2" id="KW-0732">Signal</keyword>
<feature type="domain" description="PAS" evidence="3">
    <location>
        <begin position="434"/>
        <end position="498"/>
    </location>
</feature>
<dbReference type="CDD" id="cd01948">
    <property type="entry name" value="EAL"/>
    <property type="match status" value="1"/>
</dbReference>
<dbReference type="InterPro" id="IPR013767">
    <property type="entry name" value="PAS_fold"/>
</dbReference>
<dbReference type="Gene3D" id="3.30.70.270">
    <property type="match status" value="1"/>
</dbReference>
<dbReference type="PROSITE" id="PS50113">
    <property type="entry name" value="PAC"/>
    <property type="match status" value="2"/>
</dbReference>
<dbReference type="SUPFAM" id="SSF55073">
    <property type="entry name" value="Nucleotide cyclase"/>
    <property type="match status" value="1"/>
</dbReference>
<feature type="domain" description="GGDEF" evidence="6">
    <location>
        <begin position="600"/>
        <end position="732"/>
    </location>
</feature>
<feature type="signal peptide" evidence="2">
    <location>
        <begin position="1"/>
        <end position="45"/>
    </location>
</feature>
<evidence type="ECO:0000256" key="1">
    <source>
        <dbReference type="ARBA" id="ARBA00051114"/>
    </source>
</evidence>
<sequence>MNSRGGSGRRHAPGLARSAPARVRALASALSLAFVLGTASAPVCALPPAVFQTHLDPGGDWSGKGHPGEGGLLGALAHVVGHDAAHALFSPVARNTLLGLAGTGALLFGGVLLLRARVRARTRELEGVNRQLGATLDAIPDLLFEMDGEGRYLAVHANREAQLQRPVEALLGRRVDEVLPAPAAQTCLAALAEAGRHGWSSGQQIEITIDNQPQWFELSVARKADDGGPAHFIVLSRDITARRRAEASVQRLSRLYATLSQCNQAIVRCASQDDLLRQICHDAVVFGEMKMVWIGLLDERDGMVHPAAAYGDGTEYLDGIRIAFDSASPFGRGPSGSALRLDKPVWCQDFANDPATSAWHERGARHGYRASAALPLHRGGKVFGVLNLYAGECHAFDEAAQRLLVEMAMDIDFALDRFEQDAERARLAAAIVDSEEKYRELTESINDVIWTVDPETRCFSYVSPAMRRLSGYAPHELIDAPIERLLKPEYVAEMRERMALHLAEFHVGKRKSEDYSVEEVELGRRDGGTVWAEVVTTLGLNRRSGRVEFRAVARDISERRAAEAEIQRLAHYDQLTGLPNRSLVKDRFRYAASLTQRRRGQLAVMFFDLDHFKNINDTLGHDFGDRLLVEVARRLESVLRGGDTVCRLGGDEFVFLLPDTDAEGAARVAAKLLEAVAQPLVLDHQELTVTPSIGIAMYPDDGTDFDTLSRNADAAMYQAKREGRNGFRFFTEAMQARSTRTLLLANALRHALDRGQFSLHYQPQVSLADGRVVGAEALLRWTHPEFGPVSPGEFVPIAESNGLIAQIGEWVLREAVAQSRRWLDEGLPPLVMAVNLSAAQFRNPNLPELVSQVIEEAGLPPHQVELELTEAVAMDDPQSAVRVMDALFARGIRMSIDDFGTGYSSLGYLKRFKVGKLKIDQSFVRDIGDDPDDKAIVSAIIHLAGSLGMLTVAEGVETLDQLDFLRQQGCDTVQGYYFSRPLPAEAFVGYLQESGALTPSPPQPSP</sequence>
<dbReference type="InterPro" id="IPR001633">
    <property type="entry name" value="EAL_dom"/>
</dbReference>
<dbReference type="GO" id="GO:0071732">
    <property type="term" value="P:cellular response to nitric oxide"/>
    <property type="evidence" value="ECO:0007669"/>
    <property type="project" value="UniProtKB-ARBA"/>
</dbReference>
<dbReference type="Pfam" id="PF00563">
    <property type="entry name" value="EAL"/>
    <property type="match status" value="1"/>
</dbReference>
<dbReference type="Pfam" id="PF13185">
    <property type="entry name" value="GAF_2"/>
    <property type="match status" value="1"/>
</dbReference>
<proteinExistence type="predicted"/>
<dbReference type="Pfam" id="PF08448">
    <property type="entry name" value="PAS_4"/>
    <property type="match status" value="1"/>
</dbReference>
<dbReference type="InterPro" id="IPR003018">
    <property type="entry name" value="GAF"/>
</dbReference>
<dbReference type="PROSITE" id="PS50883">
    <property type="entry name" value="EAL"/>
    <property type="match status" value="1"/>
</dbReference>
<dbReference type="PROSITE" id="PS50112">
    <property type="entry name" value="PAS"/>
    <property type="match status" value="1"/>
</dbReference>
<dbReference type="InterPro" id="IPR029787">
    <property type="entry name" value="Nucleotide_cyclase"/>
</dbReference>
<dbReference type="InterPro" id="IPR000160">
    <property type="entry name" value="GGDEF_dom"/>
</dbReference>
<dbReference type="SMART" id="SM00267">
    <property type="entry name" value="GGDEF"/>
    <property type="match status" value="1"/>
</dbReference>
<dbReference type="PANTHER" id="PTHR44757">
    <property type="entry name" value="DIGUANYLATE CYCLASE DGCP"/>
    <property type="match status" value="1"/>
</dbReference>
<dbReference type="KEGG" id="azo:azo3061"/>
<organism evidence="7 8">
    <name type="scientific">Azoarcus sp. (strain BH72)</name>
    <dbReference type="NCBI Taxonomy" id="418699"/>
    <lineage>
        <taxon>Bacteria</taxon>
        <taxon>Pseudomonadati</taxon>
        <taxon>Pseudomonadota</taxon>
        <taxon>Betaproteobacteria</taxon>
        <taxon>Rhodocyclales</taxon>
        <taxon>Zoogloeaceae</taxon>
        <taxon>Azoarcus</taxon>
    </lineage>
</organism>
<dbReference type="InterPro" id="IPR052155">
    <property type="entry name" value="Biofilm_reg_signaling"/>
</dbReference>
<evidence type="ECO:0000259" key="3">
    <source>
        <dbReference type="PROSITE" id="PS50112"/>
    </source>
</evidence>
<dbReference type="EMBL" id="AM406670">
    <property type="protein sequence ID" value="CAL95678.1"/>
    <property type="molecule type" value="Genomic_DNA"/>
</dbReference>
<dbReference type="Gene3D" id="3.30.450.20">
    <property type="entry name" value="PAS domain"/>
    <property type="match status" value="2"/>
</dbReference>
<feature type="domain" description="PAC" evidence="4">
    <location>
        <begin position="200"/>
        <end position="251"/>
    </location>
</feature>
<dbReference type="InterPro" id="IPR000014">
    <property type="entry name" value="PAS"/>
</dbReference>
<dbReference type="PANTHER" id="PTHR44757:SF2">
    <property type="entry name" value="BIOFILM ARCHITECTURE MAINTENANCE PROTEIN MBAA"/>
    <property type="match status" value="1"/>
</dbReference>
<dbReference type="Gene3D" id="3.20.20.450">
    <property type="entry name" value="EAL domain"/>
    <property type="match status" value="1"/>
</dbReference>